<dbReference type="PANTHER" id="PTHR34456">
    <property type="entry name" value="MITOVIRUS RNA-DEPENDENT RNA POLYMERASE"/>
    <property type="match status" value="1"/>
</dbReference>
<evidence type="ECO:0000313" key="2">
    <source>
        <dbReference type="Proteomes" id="UP000188354"/>
    </source>
</evidence>
<sequence>MSASTSFPVLYNGNVANQGAREVRSDSLDSILTESTSYEMMFAIKDMVKPLKDIVTRYIPDITEIPLEQGIEWLPSWKASPSKRKLSKDQKGSPFAILHRELEAFIAYMPDQSSFERFGPELLSATFEVFGVPLWTPGVRYPFSNEIKLSYRSEKDTRIFVEKARAELPLIPLDEAESPGRLAYTTDSGAGKRRVFAIGNFIFQRTLRPLNDFIMKVLRRIPMEASRPLTRLVPFDVPFMKWMSPQRLALEGGYFPAFFRTGQPLGYYASWPLFTLSHYYLVWWCAEQVYPSKRFTRYAILGDDICIADSKVAKVYRDALETLKVQVSLPKSLVSEIGCAEFAKKFRVRGLTVDLSPVSFQNLLNSHHIAGAMAVANTYSWLNGVQWYYTNALNLALPFERFLSAPVVQHHWKVRTEDPLLTRFGLMWRLFDEVGKWNRNMVGILPCSRIGHRTILFGRGISGTSFLVYASGLDQPKARSGSIHIECDSPKAISHELVR</sequence>
<dbReference type="AlphaFoldDB" id="A0A1J7GS48"/>
<dbReference type="Pfam" id="PF05919">
    <property type="entry name" value="Mitovir_RNA_pol"/>
    <property type="match status" value="2"/>
</dbReference>
<name>A0A1J7GS48_LUPAN</name>
<organism evidence="1 2">
    <name type="scientific">Lupinus angustifolius</name>
    <name type="common">Narrow-leaved blue lupine</name>
    <dbReference type="NCBI Taxonomy" id="3871"/>
    <lineage>
        <taxon>Eukaryota</taxon>
        <taxon>Viridiplantae</taxon>
        <taxon>Streptophyta</taxon>
        <taxon>Embryophyta</taxon>
        <taxon>Tracheophyta</taxon>
        <taxon>Spermatophyta</taxon>
        <taxon>Magnoliopsida</taxon>
        <taxon>eudicotyledons</taxon>
        <taxon>Gunneridae</taxon>
        <taxon>Pentapetalae</taxon>
        <taxon>rosids</taxon>
        <taxon>fabids</taxon>
        <taxon>Fabales</taxon>
        <taxon>Fabaceae</taxon>
        <taxon>Papilionoideae</taxon>
        <taxon>50 kb inversion clade</taxon>
        <taxon>genistoids sensu lato</taxon>
        <taxon>core genistoids</taxon>
        <taxon>Genisteae</taxon>
        <taxon>Lupinus</taxon>
    </lineage>
</organism>
<dbReference type="EMBL" id="CM007375">
    <property type="protein sequence ID" value="OIV97121.1"/>
    <property type="molecule type" value="Genomic_DNA"/>
</dbReference>
<dbReference type="Gramene" id="OIV97121">
    <property type="protein sequence ID" value="OIV97121"/>
    <property type="gene ID" value="TanjilG_04925"/>
</dbReference>
<dbReference type="STRING" id="3871.A0A1J7GS48"/>
<protein>
    <recommendedName>
        <fullName evidence="3">RNA-dependent RNA polymerase</fullName>
    </recommendedName>
</protein>
<dbReference type="InterPro" id="IPR008686">
    <property type="entry name" value="RNA_pol_mitovir"/>
</dbReference>
<evidence type="ECO:0008006" key="3">
    <source>
        <dbReference type="Google" id="ProtNLM"/>
    </source>
</evidence>
<proteinExistence type="predicted"/>
<keyword evidence="2" id="KW-1185">Reference proteome</keyword>
<dbReference type="InterPro" id="IPR043502">
    <property type="entry name" value="DNA/RNA_pol_sf"/>
</dbReference>
<gene>
    <name evidence="1" type="ORF">TanjilG_04925</name>
</gene>
<accession>A0A1J7GS48</accession>
<dbReference type="PANTHER" id="PTHR34456:SF9">
    <property type="entry name" value="MITOVIRUS RNA-DEPENDENT RNA POLYMERASE"/>
    <property type="match status" value="1"/>
</dbReference>
<evidence type="ECO:0000313" key="1">
    <source>
        <dbReference type="EMBL" id="OIV97121.1"/>
    </source>
</evidence>
<dbReference type="SUPFAM" id="SSF56672">
    <property type="entry name" value="DNA/RNA polymerases"/>
    <property type="match status" value="1"/>
</dbReference>
<dbReference type="Proteomes" id="UP000188354">
    <property type="component" value="Chromosome LG15"/>
</dbReference>
<reference evidence="1 2" key="1">
    <citation type="journal article" date="2017" name="Plant Biotechnol. J.">
        <title>A comprehensive draft genome sequence for lupin (Lupinus angustifolius), an emerging health food: insights into plant-microbe interactions and legume evolution.</title>
        <authorList>
            <person name="Hane J.K."/>
            <person name="Ming Y."/>
            <person name="Kamphuis L.G."/>
            <person name="Nelson M.N."/>
            <person name="Garg G."/>
            <person name="Atkins C.A."/>
            <person name="Bayer P.E."/>
            <person name="Bravo A."/>
            <person name="Bringans S."/>
            <person name="Cannon S."/>
            <person name="Edwards D."/>
            <person name="Foley R."/>
            <person name="Gao L.L."/>
            <person name="Harrison M.J."/>
            <person name="Huang W."/>
            <person name="Hurgobin B."/>
            <person name="Li S."/>
            <person name="Liu C.W."/>
            <person name="McGrath A."/>
            <person name="Morahan G."/>
            <person name="Murray J."/>
            <person name="Weller J."/>
            <person name="Jian J."/>
            <person name="Singh K.B."/>
        </authorList>
    </citation>
    <scope>NUCLEOTIDE SEQUENCE [LARGE SCALE GENOMIC DNA]</scope>
    <source>
        <strain evidence="2">cv. Tanjil</strain>
        <tissue evidence="1">Whole plant</tissue>
    </source>
</reference>